<dbReference type="PROSITE" id="PS50227">
    <property type="entry name" value="G_PROTEIN_RECEP_F2_3"/>
    <property type="match status" value="1"/>
</dbReference>
<evidence type="ECO:0000256" key="3">
    <source>
        <dbReference type="ARBA" id="ARBA00022989"/>
    </source>
</evidence>
<dbReference type="InterPro" id="IPR001879">
    <property type="entry name" value="GPCR_2_extracellular_dom"/>
</dbReference>
<dbReference type="OrthoDB" id="629685at2"/>
<feature type="region of interest" description="Disordered" evidence="5">
    <location>
        <begin position="29"/>
        <end position="107"/>
    </location>
</feature>
<evidence type="ECO:0000256" key="1">
    <source>
        <dbReference type="ARBA" id="ARBA00004141"/>
    </source>
</evidence>
<comment type="subcellular location">
    <subcellularLocation>
        <location evidence="1">Membrane</location>
        <topology evidence="1">Multi-pass membrane protein</topology>
    </subcellularLocation>
</comment>
<proteinExistence type="predicted"/>
<dbReference type="PANTHER" id="PTHR31310:SF7">
    <property type="entry name" value="PA-PHOSPHATASE RELATED-FAMILY PROTEIN DDB_G0268928"/>
    <property type="match status" value="1"/>
</dbReference>
<feature type="region of interest" description="Disordered" evidence="5">
    <location>
        <begin position="172"/>
        <end position="256"/>
    </location>
</feature>
<dbReference type="SUPFAM" id="SSF48317">
    <property type="entry name" value="Acid phosphatase/Vanadium-dependent haloperoxidase"/>
    <property type="match status" value="1"/>
</dbReference>
<feature type="compositionally biased region" description="Low complexity" evidence="5">
    <location>
        <begin position="84"/>
        <end position="101"/>
    </location>
</feature>
<feature type="transmembrane region" description="Helical" evidence="6">
    <location>
        <begin position="581"/>
        <end position="601"/>
    </location>
</feature>
<dbReference type="Pfam" id="PF14378">
    <property type="entry name" value="PAP2_3"/>
    <property type="match status" value="1"/>
</dbReference>
<evidence type="ECO:0000256" key="5">
    <source>
        <dbReference type="SAM" id="MobiDB-lite"/>
    </source>
</evidence>
<evidence type="ECO:0000259" key="7">
    <source>
        <dbReference type="PROSITE" id="PS50227"/>
    </source>
</evidence>
<feature type="transmembrane region" description="Helical" evidence="6">
    <location>
        <begin position="467"/>
        <end position="484"/>
    </location>
</feature>
<feature type="domain" description="G-protein coupled receptors family 2 profile 1" evidence="7">
    <location>
        <begin position="14"/>
        <end position="133"/>
    </location>
</feature>
<evidence type="ECO:0000256" key="2">
    <source>
        <dbReference type="ARBA" id="ARBA00022692"/>
    </source>
</evidence>
<dbReference type="GO" id="GO:0016020">
    <property type="term" value="C:membrane"/>
    <property type="evidence" value="ECO:0007669"/>
    <property type="project" value="UniProtKB-SubCell"/>
</dbReference>
<accession>A0A2R7YV76</accession>
<dbReference type="GO" id="GO:0004930">
    <property type="term" value="F:G protein-coupled receptor activity"/>
    <property type="evidence" value="ECO:0007669"/>
    <property type="project" value="InterPro"/>
</dbReference>
<feature type="compositionally biased region" description="Pro residues" evidence="5">
    <location>
        <begin position="316"/>
        <end position="327"/>
    </location>
</feature>
<keyword evidence="3 6" id="KW-1133">Transmembrane helix</keyword>
<dbReference type="PANTHER" id="PTHR31310">
    <property type="match status" value="1"/>
</dbReference>
<name>A0A2R7YV76_9ACTN</name>
<dbReference type="Gene3D" id="1.20.144.10">
    <property type="entry name" value="Phosphatidic acid phosphatase type 2/haloperoxidase"/>
    <property type="match status" value="1"/>
</dbReference>
<feature type="transmembrane region" description="Helical" evidence="6">
    <location>
        <begin position="436"/>
        <end position="460"/>
    </location>
</feature>
<feature type="transmembrane region" description="Helical" evidence="6">
    <location>
        <begin position="362"/>
        <end position="382"/>
    </location>
</feature>
<feature type="compositionally biased region" description="Basic residues" evidence="5">
    <location>
        <begin position="182"/>
        <end position="197"/>
    </location>
</feature>
<dbReference type="CDD" id="cd03386">
    <property type="entry name" value="PAP2_Aur1_like"/>
    <property type="match status" value="1"/>
</dbReference>
<evidence type="ECO:0000256" key="4">
    <source>
        <dbReference type="ARBA" id="ARBA00023136"/>
    </source>
</evidence>
<protein>
    <recommendedName>
        <fullName evidence="7">G-protein coupled receptors family 2 profile 1 domain-containing protein</fullName>
    </recommendedName>
</protein>
<feature type="compositionally biased region" description="Basic and acidic residues" evidence="5">
    <location>
        <begin position="333"/>
        <end position="353"/>
    </location>
</feature>
<dbReference type="AlphaFoldDB" id="A0A2R7YV76"/>
<dbReference type="InterPro" id="IPR026841">
    <property type="entry name" value="Aur1/Ipt1"/>
</dbReference>
<feature type="region of interest" description="Disordered" evidence="5">
    <location>
        <begin position="290"/>
        <end position="353"/>
    </location>
</feature>
<feature type="region of interest" description="Disordered" evidence="5">
    <location>
        <begin position="119"/>
        <end position="141"/>
    </location>
</feature>
<feature type="transmembrane region" description="Helical" evidence="6">
    <location>
        <begin position="532"/>
        <end position="551"/>
    </location>
</feature>
<organism evidence="8 9">
    <name type="scientific">Nocardioides currus</name>
    <dbReference type="NCBI Taxonomy" id="2133958"/>
    <lineage>
        <taxon>Bacteria</taxon>
        <taxon>Bacillati</taxon>
        <taxon>Actinomycetota</taxon>
        <taxon>Actinomycetes</taxon>
        <taxon>Propionibacteriales</taxon>
        <taxon>Nocardioidaceae</taxon>
        <taxon>Nocardioides</taxon>
    </lineage>
</organism>
<keyword evidence="9" id="KW-1185">Reference proteome</keyword>
<reference evidence="8 9" key="1">
    <citation type="submission" date="2018-03" db="EMBL/GenBank/DDBJ databases">
        <authorList>
            <person name="Keele B.F."/>
        </authorList>
    </citation>
    <scope>NUCLEOTIDE SEQUENCE [LARGE SCALE GENOMIC DNA]</scope>
    <source>
        <strain evidence="8 9">IB-3</strain>
    </source>
</reference>
<feature type="transmembrane region" description="Helical" evidence="6">
    <location>
        <begin position="558"/>
        <end position="575"/>
    </location>
</feature>
<dbReference type="EMBL" id="PYXZ01000007">
    <property type="protein sequence ID" value="PUA80203.1"/>
    <property type="molecule type" value="Genomic_DNA"/>
</dbReference>
<evidence type="ECO:0000313" key="8">
    <source>
        <dbReference type="EMBL" id="PUA80203.1"/>
    </source>
</evidence>
<evidence type="ECO:0000313" key="9">
    <source>
        <dbReference type="Proteomes" id="UP000244867"/>
    </source>
</evidence>
<feature type="compositionally biased region" description="Low complexity" evidence="5">
    <location>
        <begin position="68"/>
        <end position="77"/>
    </location>
</feature>
<sequence length="608" mass="64113">MSGSQRRTTGPACRCAAPLADARSRCAAIPAGSDSWPTAGPRTSPREPRRRRRVRPWPPGCGSARTTRSPSARCWPSSRRRPARALPCPSAARSCGSSPGSARRRSCGRSCVGWERFAGGRGRSSRSRCWPSTSSSRDRSRGRWCVDPCRGAVARSGSVRPTAARRLLDAEAAHAAGPDRGGRHRGLGRVPRRHRLCRPPAGRGSAEPGRVAPAASPVRGRRSLVPPAAADPPVEGQGAGGWRPVRGRGQQEGGAGVRRRVAAALRARDPAGGAHPLVGDGVRSAVRPVEPAARGGPARGLRRRDQPAVHRHPALQPVPHPGHPPAASPMTQDLDRGPERIGDQCGRGDADRGSRHGPVAQLLIAWSPLSLILVAYAAATWISAPLGAGDGSATNRLGFGVHVTGPAAVDRHAFGAVPSVWLQERLVDGSVHWYDAVAALVYVTHFVAIPLVTAIVWFCVRDRFARWIGAVLVFTTIGTTVYVVCPAAPPWLASQQGAIGQVDRISNLGWELLRLDWIGVLSASGQGGSNPVAAMPSLHAGATVLIALFLWPTVNAGLRAALVAYVLVMAVVLVYTGEHYVVDVVAGWLTAAVAVWLAAVVRPTANPR</sequence>
<dbReference type="InterPro" id="IPR036938">
    <property type="entry name" value="PAP2/HPO_sf"/>
</dbReference>
<comment type="caution">
    <text evidence="8">The sequence shown here is derived from an EMBL/GenBank/DDBJ whole genome shotgun (WGS) entry which is preliminary data.</text>
</comment>
<dbReference type="InterPro" id="IPR052185">
    <property type="entry name" value="IPC_Synthase-Related"/>
</dbReference>
<dbReference type="Proteomes" id="UP000244867">
    <property type="component" value="Unassembled WGS sequence"/>
</dbReference>
<keyword evidence="4 6" id="KW-0472">Membrane</keyword>
<evidence type="ECO:0000256" key="6">
    <source>
        <dbReference type="SAM" id="Phobius"/>
    </source>
</evidence>
<gene>
    <name evidence="8" type="ORF">C7S10_16600</name>
</gene>
<keyword evidence="2 6" id="KW-0812">Transmembrane</keyword>